<proteinExistence type="predicted"/>
<dbReference type="CDD" id="cd00338">
    <property type="entry name" value="Ser_Recombinase"/>
    <property type="match status" value="1"/>
</dbReference>
<dbReference type="InterPro" id="IPR006119">
    <property type="entry name" value="Resolv_N"/>
</dbReference>
<dbReference type="InterPro" id="IPR036162">
    <property type="entry name" value="Resolvase-like_N_sf"/>
</dbReference>
<dbReference type="PANTHER" id="PTHR30461">
    <property type="entry name" value="DNA-INVERTASE FROM LAMBDOID PROPHAGE"/>
    <property type="match status" value="1"/>
</dbReference>
<dbReference type="RefSeq" id="WP_160915519.1">
    <property type="nucleotide sequence ID" value="NZ_WMEZ01000004.1"/>
</dbReference>
<evidence type="ECO:0000259" key="3">
    <source>
        <dbReference type="PROSITE" id="PS51737"/>
    </source>
</evidence>
<dbReference type="SMART" id="SM00857">
    <property type="entry name" value="Resolvase"/>
    <property type="match status" value="1"/>
</dbReference>
<dbReference type="InterPro" id="IPR038109">
    <property type="entry name" value="DNA_bind_recomb_sf"/>
</dbReference>
<evidence type="ECO:0000256" key="1">
    <source>
        <dbReference type="SAM" id="Coils"/>
    </source>
</evidence>
<dbReference type="Pfam" id="PF00239">
    <property type="entry name" value="Resolvase"/>
    <property type="match status" value="1"/>
</dbReference>
<dbReference type="Gene3D" id="3.90.1750.20">
    <property type="entry name" value="Putative Large Serine Recombinase, Chain B, Domain 2"/>
    <property type="match status" value="1"/>
</dbReference>
<organism evidence="4 5">
    <name type="scientific">Halobacillus litoralis</name>
    <dbReference type="NCBI Taxonomy" id="45668"/>
    <lineage>
        <taxon>Bacteria</taxon>
        <taxon>Bacillati</taxon>
        <taxon>Bacillota</taxon>
        <taxon>Bacilli</taxon>
        <taxon>Bacillales</taxon>
        <taxon>Bacillaceae</taxon>
        <taxon>Halobacillus</taxon>
    </lineage>
</organism>
<dbReference type="Proteomes" id="UP000447393">
    <property type="component" value="Unassembled WGS sequence"/>
</dbReference>
<dbReference type="PROSITE" id="PS51736">
    <property type="entry name" value="RECOMBINASES_3"/>
    <property type="match status" value="1"/>
</dbReference>
<protein>
    <submittedName>
        <fullName evidence="4">Recombinase family protein</fullName>
    </submittedName>
</protein>
<gene>
    <name evidence="4" type="ORF">GLV98_12150</name>
</gene>
<dbReference type="AlphaFoldDB" id="A0A845E4N9"/>
<dbReference type="SUPFAM" id="SSF53041">
    <property type="entry name" value="Resolvase-like"/>
    <property type="match status" value="1"/>
</dbReference>
<feature type="coiled-coil region" evidence="1">
    <location>
        <begin position="395"/>
        <end position="450"/>
    </location>
</feature>
<feature type="domain" description="Resolvase/invertase-type recombinase catalytic" evidence="2">
    <location>
        <begin position="18"/>
        <end position="168"/>
    </location>
</feature>
<feature type="domain" description="Recombinase" evidence="3">
    <location>
        <begin position="175"/>
        <end position="307"/>
    </location>
</feature>
<evidence type="ECO:0000313" key="5">
    <source>
        <dbReference type="Proteomes" id="UP000447393"/>
    </source>
</evidence>
<dbReference type="InterPro" id="IPR011109">
    <property type="entry name" value="DNA_bind_recombinase_dom"/>
</dbReference>
<dbReference type="Pfam" id="PF07508">
    <property type="entry name" value="Recombinase"/>
    <property type="match status" value="1"/>
</dbReference>
<comment type="caution">
    <text evidence="4">The sequence shown here is derived from an EMBL/GenBank/DDBJ whole genome shotgun (WGS) entry which is preliminary data.</text>
</comment>
<reference evidence="4 5" key="1">
    <citation type="submission" date="2019-11" db="EMBL/GenBank/DDBJ databases">
        <title>Genome sequences of 17 halophilic strains isolated from different environments.</title>
        <authorList>
            <person name="Furrow R.E."/>
        </authorList>
    </citation>
    <scope>NUCLEOTIDE SEQUENCE [LARGE SCALE GENOMIC DNA]</scope>
    <source>
        <strain evidence="4 5">22505_10_Sand</strain>
    </source>
</reference>
<dbReference type="Pfam" id="PF13408">
    <property type="entry name" value="Zn_ribbon_recom"/>
    <property type="match status" value="1"/>
</dbReference>
<sequence length="510" mass="59866">MELYGEKEGETIKYEEYPYLLYVRVSTDKDEQKDSVPNQIDICRYWIEKNNFEWNENSILKDDGLSGTYFLERKAMQLILKKARNREIKMVVFKSIHRLARDLKDALEIKEVLIGHGVRVVTMEENYDSHLEGKNDMKFEMYSMFAAQYPKTLSVSISASLAAKVRRGDHIGKIPFGYDRINHKLVIKEAEAEVIRKIFNWYTKDKLGFKSITNKLNEGIENGTILPPKESSYWGVTSVQRIIKSPIFCGTFILNKYTNIKVDGRKKQIKNPREKWNVFEDHHPAIVSKKQWKEANNKDITKFNTKISKWNEFRGLMKCSECGSNIVTMVSYKRRKSDGHKTTFKYLKCSAYRRGGKAACVNHTPITYEDFREFILSSLIKKWNQVELDLENNLGKNTKSQINNLNQQKIQLEKKKNRLVDMYLNEMLDKEDYLKRKSGFEIEIEKIENELYLNSSIEHKQVQIRNVKEAFSSLKKTDQDLTRVFKEIIDNIFIAQNGEIEITYRIDPSL</sequence>
<dbReference type="GO" id="GO:0003677">
    <property type="term" value="F:DNA binding"/>
    <property type="evidence" value="ECO:0007669"/>
    <property type="project" value="InterPro"/>
</dbReference>
<dbReference type="PANTHER" id="PTHR30461:SF23">
    <property type="entry name" value="DNA RECOMBINASE-RELATED"/>
    <property type="match status" value="1"/>
</dbReference>
<dbReference type="GO" id="GO:0000150">
    <property type="term" value="F:DNA strand exchange activity"/>
    <property type="evidence" value="ECO:0007669"/>
    <property type="project" value="InterPro"/>
</dbReference>
<keyword evidence="1" id="KW-0175">Coiled coil</keyword>
<evidence type="ECO:0000259" key="2">
    <source>
        <dbReference type="PROSITE" id="PS51736"/>
    </source>
</evidence>
<dbReference type="Gene3D" id="3.40.50.1390">
    <property type="entry name" value="Resolvase, N-terminal catalytic domain"/>
    <property type="match status" value="1"/>
</dbReference>
<dbReference type="InterPro" id="IPR050639">
    <property type="entry name" value="SSR_resolvase"/>
</dbReference>
<dbReference type="OrthoDB" id="9769353at2"/>
<dbReference type="PROSITE" id="PS51737">
    <property type="entry name" value="RECOMBINASE_DNA_BIND"/>
    <property type="match status" value="1"/>
</dbReference>
<dbReference type="EMBL" id="WMEZ01000004">
    <property type="protein sequence ID" value="MYL50240.1"/>
    <property type="molecule type" value="Genomic_DNA"/>
</dbReference>
<dbReference type="InterPro" id="IPR025827">
    <property type="entry name" value="Zn_ribbon_recom_dom"/>
</dbReference>
<evidence type="ECO:0000313" key="4">
    <source>
        <dbReference type="EMBL" id="MYL50240.1"/>
    </source>
</evidence>
<name>A0A845E4N9_9BACI</name>
<accession>A0A845E4N9</accession>